<sequence>MFHGFDEYSPSIGRAALGCVSLDSLAGFVVFVCDGGSTGRGNLIGFSHLLCPFLCITPERICWQTSQTTGFMPSEVEFDLCDLLDYPEDGQHIKCLHSAASLKG</sequence>
<keyword evidence="2" id="KW-1185">Reference proteome</keyword>
<protein>
    <submittedName>
        <fullName evidence="1">Uncharacterized protein</fullName>
    </submittedName>
</protein>
<comment type="caution">
    <text evidence="1">The sequence shown here is derived from an EMBL/GenBank/DDBJ whole genome shotgun (WGS) entry which is preliminary data.</text>
</comment>
<dbReference type="EMBL" id="JAGEUA010000004">
    <property type="protein sequence ID" value="KAL0984998.1"/>
    <property type="molecule type" value="Genomic_DNA"/>
</dbReference>
<gene>
    <name evidence="1" type="ORF">UPYG_G00151640</name>
</gene>
<proteinExistence type="predicted"/>
<evidence type="ECO:0000313" key="1">
    <source>
        <dbReference type="EMBL" id="KAL0984998.1"/>
    </source>
</evidence>
<evidence type="ECO:0000313" key="2">
    <source>
        <dbReference type="Proteomes" id="UP001557470"/>
    </source>
</evidence>
<name>A0ABD0XJQ2_UMBPY</name>
<dbReference type="AlphaFoldDB" id="A0ABD0XJQ2"/>
<dbReference type="Proteomes" id="UP001557470">
    <property type="component" value="Unassembled WGS sequence"/>
</dbReference>
<reference evidence="1 2" key="1">
    <citation type="submission" date="2024-06" db="EMBL/GenBank/DDBJ databases">
        <authorList>
            <person name="Pan Q."/>
            <person name="Wen M."/>
            <person name="Jouanno E."/>
            <person name="Zahm M."/>
            <person name="Klopp C."/>
            <person name="Cabau C."/>
            <person name="Louis A."/>
            <person name="Berthelot C."/>
            <person name="Parey E."/>
            <person name="Roest Crollius H."/>
            <person name="Montfort J."/>
            <person name="Robinson-Rechavi M."/>
            <person name="Bouchez O."/>
            <person name="Lampietro C."/>
            <person name="Lopez Roques C."/>
            <person name="Donnadieu C."/>
            <person name="Postlethwait J."/>
            <person name="Bobe J."/>
            <person name="Verreycken H."/>
            <person name="Guiguen Y."/>
        </authorList>
    </citation>
    <scope>NUCLEOTIDE SEQUENCE [LARGE SCALE GENOMIC DNA]</scope>
    <source>
        <strain evidence="1">Up_M1</strain>
        <tissue evidence="1">Testis</tissue>
    </source>
</reference>
<accession>A0ABD0XJQ2</accession>
<organism evidence="1 2">
    <name type="scientific">Umbra pygmaea</name>
    <name type="common">Eastern mudminnow</name>
    <dbReference type="NCBI Taxonomy" id="75934"/>
    <lineage>
        <taxon>Eukaryota</taxon>
        <taxon>Metazoa</taxon>
        <taxon>Chordata</taxon>
        <taxon>Craniata</taxon>
        <taxon>Vertebrata</taxon>
        <taxon>Euteleostomi</taxon>
        <taxon>Actinopterygii</taxon>
        <taxon>Neopterygii</taxon>
        <taxon>Teleostei</taxon>
        <taxon>Protacanthopterygii</taxon>
        <taxon>Esociformes</taxon>
        <taxon>Umbridae</taxon>
        <taxon>Umbra</taxon>
    </lineage>
</organism>